<sequence>MPRFKTYNYYQNAKVVINYQDQLQPGTFEHAVHILIKHKIDLTVFHPRRCAYSGIMSWQGFV</sequence>
<dbReference type="EMBL" id="BJXV01000019">
    <property type="protein sequence ID" value="GEN29301.1"/>
    <property type="molecule type" value="Genomic_DNA"/>
</dbReference>
<dbReference type="AlphaFoldDB" id="A0A511UTM4"/>
<comment type="caution">
    <text evidence="1">The sequence shown here is derived from an EMBL/GenBank/DDBJ whole genome shotgun (WGS) entry which is preliminary data.</text>
</comment>
<keyword evidence="2" id="KW-1185">Reference proteome</keyword>
<organism evidence="1 2">
    <name type="scientific">Halovibrio variabilis</name>
    <dbReference type="NCBI Taxonomy" id="31910"/>
    <lineage>
        <taxon>Bacteria</taxon>
        <taxon>Pseudomonadati</taxon>
        <taxon>Pseudomonadota</taxon>
        <taxon>Gammaproteobacteria</taxon>
        <taxon>Oceanospirillales</taxon>
        <taxon>Halomonadaceae</taxon>
        <taxon>Halovibrio</taxon>
    </lineage>
</organism>
<dbReference type="OrthoDB" id="9182628at2"/>
<dbReference type="RefSeq" id="WP_146876206.1">
    <property type="nucleotide sequence ID" value="NZ_BJXV01000019.1"/>
</dbReference>
<proteinExistence type="predicted"/>
<name>A0A511UTM4_9GAMM</name>
<reference evidence="1 2" key="1">
    <citation type="submission" date="2019-07" db="EMBL/GenBank/DDBJ databases">
        <title>Whole genome shotgun sequence of Halomonas variabilis NBRC 102410.</title>
        <authorList>
            <person name="Hosoyama A."/>
            <person name="Uohara A."/>
            <person name="Ohji S."/>
            <person name="Ichikawa N."/>
        </authorList>
    </citation>
    <scope>NUCLEOTIDE SEQUENCE [LARGE SCALE GENOMIC DNA]</scope>
    <source>
        <strain evidence="1 2">NBRC 102410</strain>
    </source>
</reference>
<evidence type="ECO:0000313" key="1">
    <source>
        <dbReference type="EMBL" id="GEN29301.1"/>
    </source>
</evidence>
<gene>
    <name evidence="1" type="ORF">HVA01_29470</name>
</gene>
<accession>A0A511UTM4</accession>
<protein>
    <submittedName>
        <fullName evidence="1">Uncharacterized protein</fullName>
    </submittedName>
</protein>
<dbReference type="Proteomes" id="UP000321303">
    <property type="component" value="Unassembled WGS sequence"/>
</dbReference>
<evidence type="ECO:0000313" key="2">
    <source>
        <dbReference type="Proteomes" id="UP000321303"/>
    </source>
</evidence>